<dbReference type="PROSITE" id="PS51975">
    <property type="entry name" value="RNASE_H_2"/>
    <property type="match status" value="1"/>
</dbReference>
<dbReference type="InterPro" id="IPR036397">
    <property type="entry name" value="RNaseH_sf"/>
</dbReference>
<comment type="similarity">
    <text evidence="4 12">Belongs to the RNase HII family.</text>
</comment>
<evidence type="ECO:0000259" key="13">
    <source>
        <dbReference type="PROSITE" id="PS51975"/>
    </source>
</evidence>
<dbReference type="PANTHER" id="PTHR10954">
    <property type="entry name" value="RIBONUCLEASE H2 SUBUNIT A"/>
    <property type="match status" value="1"/>
</dbReference>
<dbReference type="CDD" id="cd07182">
    <property type="entry name" value="RNase_HII_bacteria_HII_like"/>
    <property type="match status" value="1"/>
</dbReference>
<accession>A0AAV4GZX6</accession>
<organism evidence="14 15">
    <name type="scientific">Elysia marginata</name>
    <dbReference type="NCBI Taxonomy" id="1093978"/>
    <lineage>
        <taxon>Eukaryota</taxon>
        <taxon>Metazoa</taxon>
        <taxon>Spiralia</taxon>
        <taxon>Lophotrochozoa</taxon>
        <taxon>Mollusca</taxon>
        <taxon>Gastropoda</taxon>
        <taxon>Heterobranchia</taxon>
        <taxon>Euthyneura</taxon>
        <taxon>Panpulmonata</taxon>
        <taxon>Sacoglossa</taxon>
        <taxon>Placobranchoidea</taxon>
        <taxon>Plakobranchidae</taxon>
        <taxon>Elysia</taxon>
    </lineage>
</organism>
<dbReference type="GO" id="GO:0005737">
    <property type="term" value="C:cytoplasm"/>
    <property type="evidence" value="ECO:0007669"/>
    <property type="project" value="UniProtKB-SubCell"/>
</dbReference>
<dbReference type="InterPro" id="IPR022898">
    <property type="entry name" value="RNase_HII"/>
</dbReference>
<evidence type="ECO:0000256" key="3">
    <source>
        <dbReference type="ARBA" id="ARBA00004496"/>
    </source>
</evidence>
<comment type="caution">
    <text evidence="14">The sequence shown here is derived from an EMBL/GenBank/DDBJ whole genome shotgun (WGS) entry which is preliminary data.</text>
</comment>
<evidence type="ECO:0000256" key="4">
    <source>
        <dbReference type="ARBA" id="ARBA00007383"/>
    </source>
</evidence>
<dbReference type="InterPro" id="IPR001352">
    <property type="entry name" value="RNase_HII/HIII"/>
</dbReference>
<evidence type="ECO:0000313" key="14">
    <source>
        <dbReference type="EMBL" id="GFR91448.1"/>
    </source>
</evidence>
<evidence type="ECO:0000256" key="9">
    <source>
        <dbReference type="ARBA" id="ARBA00022801"/>
    </source>
</evidence>
<keyword evidence="9 11" id="KW-0378">Hydrolase</keyword>
<dbReference type="HAMAP" id="MF_00052_B">
    <property type="entry name" value="RNase_HII_B"/>
    <property type="match status" value="1"/>
</dbReference>
<dbReference type="NCBIfam" id="NF000595">
    <property type="entry name" value="PRK00015.1-3"/>
    <property type="match status" value="1"/>
</dbReference>
<evidence type="ECO:0000313" key="15">
    <source>
        <dbReference type="Proteomes" id="UP000762676"/>
    </source>
</evidence>
<dbReference type="SUPFAM" id="SSF53098">
    <property type="entry name" value="Ribonuclease H-like"/>
    <property type="match status" value="1"/>
</dbReference>
<evidence type="ECO:0000256" key="2">
    <source>
        <dbReference type="ARBA" id="ARBA00001946"/>
    </source>
</evidence>
<dbReference type="GO" id="GO:0003723">
    <property type="term" value="F:RNA binding"/>
    <property type="evidence" value="ECO:0007669"/>
    <property type="project" value="UniProtKB-UniRule"/>
</dbReference>
<gene>
    <name evidence="14" type="ORF">ElyMa_002593300</name>
</gene>
<comment type="subcellular location">
    <subcellularLocation>
        <location evidence="3">Cytoplasm</location>
    </subcellularLocation>
</comment>
<evidence type="ECO:0000256" key="8">
    <source>
        <dbReference type="ARBA" id="ARBA00022759"/>
    </source>
</evidence>
<keyword evidence="5" id="KW-0963">Cytoplasm</keyword>
<dbReference type="AlphaFoldDB" id="A0AAV4GZX6"/>
<dbReference type="Pfam" id="PF01351">
    <property type="entry name" value="RNase_HII"/>
    <property type="match status" value="1"/>
</dbReference>
<sequence length="193" mass="21901">MSLKPFFKFVNEVGIDEAGRGGIAGPVFAAAVLLPKGFRHKDLNDSKLLSEKKRSILRAVIEKEALDYAVSFASREEIDTINILNASILAMHRAIEMLKSPPPHLIVDGNRFLPYGQISYDCIVKGDSKYLSIAAASILAKTYRDEYMYSLHEELPHYYWDKNRGYPTKQHRQAIEEHGVSKHHRISFKLLAD</sequence>
<keyword evidence="15" id="KW-1185">Reference proteome</keyword>
<comment type="function">
    <text evidence="12">Endonuclease that specifically degrades the RNA of RNA-DNA hybrids.</text>
</comment>
<keyword evidence="8 11" id="KW-0255">Endonuclease</keyword>
<keyword evidence="7 11" id="KW-0479">Metal-binding</keyword>
<reference evidence="14 15" key="1">
    <citation type="journal article" date="2021" name="Elife">
        <title>Chloroplast acquisition without the gene transfer in kleptoplastic sea slugs, Plakobranchus ocellatus.</title>
        <authorList>
            <person name="Maeda T."/>
            <person name="Takahashi S."/>
            <person name="Yoshida T."/>
            <person name="Shimamura S."/>
            <person name="Takaki Y."/>
            <person name="Nagai Y."/>
            <person name="Toyoda A."/>
            <person name="Suzuki Y."/>
            <person name="Arimoto A."/>
            <person name="Ishii H."/>
            <person name="Satoh N."/>
            <person name="Nishiyama T."/>
            <person name="Hasebe M."/>
            <person name="Maruyama T."/>
            <person name="Minagawa J."/>
            <person name="Obokata J."/>
            <person name="Shigenobu S."/>
        </authorList>
    </citation>
    <scope>NUCLEOTIDE SEQUENCE [LARGE SCALE GENOMIC DNA]</scope>
</reference>
<keyword evidence="6 11" id="KW-0540">Nuclease</keyword>
<dbReference type="GO" id="GO:0032299">
    <property type="term" value="C:ribonuclease H2 complex"/>
    <property type="evidence" value="ECO:0007669"/>
    <property type="project" value="TreeGrafter"/>
</dbReference>
<evidence type="ECO:0000256" key="7">
    <source>
        <dbReference type="ARBA" id="ARBA00022723"/>
    </source>
</evidence>
<name>A0AAV4GZX6_9GAST</name>
<protein>
    <recommendedName>
        <fullName evidence="12">Ribonuclease</fullName>
        <ecNumber evidence="12">3.1.26.4</ecNumber>
    </recommendedName>
</protein>
<dbReference type="GO" id="GO:0046872">
    <property type="term" value="F:metal ion binding"/>
    <property type="evidence" value="ECO:0007669"/>
    <property type="project" value="UniProtKB-KW"/>
</dbReference>
<feature type="binding site" evidence="11">
    <location>
        <position position="17"/>
    </location>
    <ligand>
        <name>a divalent metal cation</name>
        <dbReference type="ChEBI" id="CHEBI:60240"/>
    </ligand>
</feature>
<feature type="binding site" evidence="11">
    <location>
        <position position="108"/>
    </location>
    <ligand>
        <name>a divalent metal cation</name>
        <dbReference type="ChEBI" id="CHEBI:60240"/>
    </ligand>
</feature>
<feature type="binding site" evidence="11">
    <location>
        <position position="16"/>
    </location>
    <ligand>
        <name>a divalent metal cation</name>
        <dbReference type="ChEBI" id="CHEBI:60240"/>
    </ligand>
</feature>
<dbReference type="GO" id="GO:0004523">
    <property type="term" value="F:RNA-DNA hybrid ribonuclease activity"/>
    <property type="evidence" value="ECO:0007669"/>
    <property type="project" value="UniProtKB-UniRule"/>
</dbReference>
<proteinExistence type="inferred from homology"/>
<evidence type="ECO:0000256" key="1">
    <source>
        <dbReference type="ARBA" id="ARBA00000077"/>
    </source>
</evidence>
<dbReference type="InterPro" id="IPR024567">
    <property type="entry name" value="RNase_HII/HIII_dom"/>
</dbReference>
<dbReference type="EC" id="3.1.26.4" evidence="12"/>
<dbReference type="GO" id="GO:0006298">
    <property type="term" value="P:mismatch repair"/>
    <property type="evidence" value="ECO:0007669"/>
    <property type="project" value="TreeGrafter"/>
</dbReference>
<dbReference type="EMBL" id="BMAT01005341">
    <property type="protein sequence ID" value="GFR91448.1"/>
    <property type="molecule type" value="Genomic_DNA"/>
</dbReference>
<evidence type="ECO:0000256" key="6">
    <source>
        <dbReference type="ARBA" id="ARBA00022722"/>
    </source>
</evidence>
<dbReference type="Gene3D" id="3.30.420.10">
    <property type="entry name" value="Ribonuclease H-like superfamily/Ribonuclease H"/>
    <property type="match status" value="1"/>
</dbReference>
<feature type="domain" description="RNase H type-2" evidence="13">
    <location>
        <begin position="10"/>
        <end position="193"/>
    </location>
</feature>
<comment type="catalytic activity">
    <reaction evidence="1 11 12">
        <text>Endonucleolytic cleavage to 5'-phosphomonoester.</text>
        <dbReference type="EC" id="3.1.26.4"/>
    </reaction>
</comment>
<comment type="cofactor">
    <cofactor evidence="2">
        <name>Mg(2+)</name>
        <dbReference type="ChEBI" id="CHEBI:18420"/>
    </cofactor>
</comment>
<keyword evidence="10" id="KW-0464">Manganese</keyword>
<dbReference type="InterPro" id="IPR012337">
    <property type="entry name" value="RNaseH-like_sf"/>
</dbReference>
<evidence type="ECO:0000256" key="10">
    <source>
        <dbReference type="ARBA" id="ARBA00023211"/>
    </source>
</evidence>
<comment type="cofactor">
    <cofactor evidence="11">
        <name>Mn(2+)</name>
        <dbReference type="ChEBI" id="CHEBI:29035"/>
    </cofactor>
    <cofactor evidence="11">
        <name>Mg(2+)</name>
        <dbReference type="ChEBI" id="CHEBI:18420"/>
    </cofactor>
    <text evidence="11">Manganese or magnesium. Binds 1 divalent metal ion per monomer in the absence of substrate. May bind a second metal ion after substrate binding.</text>
</comment>
<evidence type="ECO:0000256" key="12">
    <source>
        <dbReference type="RuleBase" id="RU003515"/>
    </source>
</evidence>
<dbReference type="Proteomes" id="UP000762676">
    <property type="component" value="Unassembled WGS sequence"/>
</dbReference>
<evidence type="ECO:0000256" key="11">
    <source>
        <dbReference type="PROSITE-ProRule" id="PRU01319"/>
    </source>
</evidence>
<evidence type="ECO:0000256" key="5">
    <source>
        <dbReference type="ARBA" id="ARBA00022490"/>
    </source>
</evidence>
<dbReference type="PANTHER" id="PTHR10954:SF18">
    <property type="entry name" value="RIBONUCLEASE HII"/>
    <property type="match status" value="1"/>
</dbReference>
<dbReference type="GO" id="GO:0043137">
    <property type="term" value="P:DNA replication, removal of RNA primer"/>
    <property type="evidence" value="ECO:0007669"/>
    <property type="project" value="TreeGrafter"/>
</dbReference>